<feature type="compositionally biased region" description="Low complexity" evidence="1">
    <location>
        <begin position="494"/>
        <end position="513"/>
    </location>
</feature>
<dbReference type="OrthoDB" id="426718at2759"/>
<feature type="compositionally biased region" description="Basic residues" evidence="1">
    <location>
        <begin position="406"/>
        <end position="428"/>
    </location>
</feature>
<feature type="compositionally biased region" description="Low complexity" evidence="1">
    <location>
        <begin position="1"/>
        <end position="18"/>
    </location>
</feature>
<feature type="region of interest" description="Disordered" evidence="1">
    <location>
        <begin position="1"/>
        <end position="42"/>
    </location>
</feature>
<evidence type="ECO:0000256" key="1">
    <source>
        <dbReference type="SAM" id="MobiDB-lite"/>
    </source>
</evidence>
<reference evidence="2 3" key="1">
    <citation type="submission" date="2016-09" db="EMBL/GenBank/DDBJ databases">
        <title>Extensive genetic diversity and differential bi-allelic expression allows diatom success in the polar Southern Ocean.</title>
        <authorList>
            <consortium name="DOE Joint Genome Institute"/>
            <person name="Mock T."/>
            <person name="Otillar R.P."/>
            <person name="Strauss J."/>
            <person name="Dupont C."/>
            <person name="Frickenhaus S."/>
            <person name="Maumus F."/>
            <person name="Mcmullan M."/>
            <person name="Sanges R."/>
            <person name="Schmutz J."/>
            <person name="Toseland A."/>
            <person name="Valas R."/>
            <person name="Veluchamy A."/>
            <person name="Ward B.J."/>
            <person name="Allen A."/>
            <person name="Barry K."/>
            <person name="Falciatore A."/>
            <person name="Ferrante M."/>
            <person name="Fortunato A.E."/>
            <person name="Gloeckner G."/>
            <person name="Gruber A."/>
            <person name="Hipkin R."/>
            <person name="Janech M."/>
            <person name="Kroth P."/>
            <person name="Leese F."/>
            <person name="Lindquist E."/>
            <person name="Lyon B.R."/>
            <person name="Martin J."/>
            <person name="Mayer C."/>
            <person name="Parker M."/>
            <person name="Quesneville H."/>
            <person name="Raymond J."/>
            <person name="Uhlig C."/>
            <person name="Valentin K.U."/>
            <person name="Worden A.Z."/>
            <person name="Armbrust E.V."/>
            <person name="Bowler C."/>
            <person name="Green B."/>
            <person name="Moulton V."/>
            <person name="Van Oosterhout C."/>
            <person name="Grigoriev I."/>
        </authorList>
    </citation>
    <scope>NUCLEOTIDE SEQUENCE [LARGE SCALE GENOMIC DNA]</scope>
    <source>
        <strain evidence="2 3">CCMP1102</strain>
    </source>
</reference>
<dbReference type="InParanoid" id="A0A1E7EZE1"/>
<feature type="region of interest" description="Disordered" evidence="1">
    <location>
        <begin position="169"/>
        <end position="194"/>
    </location>
</feature>
<dbReference type="KEGG" id="fcy:FRACYDRAFT_246306"/>
<feature type="compositionally biased region" description="Low complexity" evidence="1">
    <location>
        <begin position="338"/>
        <end position="351"/>
    </location>
</feature>
<accession>A0A1E7EZE1</accession>
<feature type="region of interest" description="Disordered" evidence="1">
    <location>
        <begin position="586"/>
        <end position="612"/>
    </location>
</feature>
<organism evidence="2 3">
    <name type="scientific">Fragilariopsis cylindrus CCMP1102</name>
    <dbReference type="NCBI Taxonomy" id="635003"/>
    <lineage>
        <taxon>Eukaryota</taxon>
        <taxon>Sar</taxon>
        <taxon>Stramenopiles</taxon>
        <taxon>Ochrophyta</taxon>
        <taxon>Bacillariophyta</taxon>
        <taxon>Bacillariophyceae</taxon>
        <taxon>Bacillariophycidae</taxon>
        <taxon>Bacillariales</taxon>
        <taxon>Bacillariaceae</taxon>
        <taxon>Fragilariopsis</taxon>
    </lineage>
</organism>
<protein>
    <submittedName>
        <fullName evidence="2">Uncharacterized protein</fullName>
    </submittedName>
</protein>
<feature type="region of interest" description="Disordered" evidence="1">
    <location>
        <begin position="404"/>
        <end position="428"/>
    </location>
</feature>
<sequence>MTTAKNSKNSTNSKTTETQVETETIRHTTSNSLPHPLLPPPTIQRQLQLRPSTYTGKILRKITRLIRRFSSDTTHSSIYDHYYEEYYNPKLAFEMAILSNLSYLDFHKELPTIQRRPSSAGEVTGFSLLKGNDDYHNSDLLLSTIHKLSSMIKNSHPITFSLSSHSKSYSNRRINKENGEEEEKKRNNDSSNKNSNNPYYNFEYFFYNWYEPTGVKGVNFHDTDVLISTTTTTTSSSKTKMKSLDLDSDSDYYSTTTTKSPNTLIITFAGTSSYADAFTNIQTFEPANHSRFFEPLSSPSSSPSPRPSPSRPSPHPSDDDVDEDVRNKWKRKRKRRYNTNTNSNTNSSSSSPSLIQGSLHRGFLNAYSRVERGSVLLADSLFLESVTNNSKKLRNFLGIIGMDKRRSNRRRQRERERQRKHNHHKKQFHRFVTLSDDGKVDVVSEVAKTALAAHKELDYLQEEDNQGTTSTTTATTKGATDTDTKTDTDDNTDDSITQNKTDNNVATTTTSNNNKKKKRSTKKSIRSKRRKWLRTNLLHGKVARSLGGVSRGGHSVTHFIEPHYLWTPDQYQRHHDYYDQEHYYTTTTSTSNPTNNFTSTTTSNSSSSNTRSSVAAHSMSNYLIGISREACSCSSTRRSTTNDKCNPLIPDVPAKWLEYLDINSYYVEVLRSTVI</sequence>
<feature type="compositionally biased region" description="Basic and acidic residues" evidence="1">
    <location>
        <begin position="174"/>
        <end position="188"/>
    </location>
</feature>
<dbReference type="EMBL" id="KV784369">
    <property type="protein sequence ID" value="OEU11194.1"/>
    <property type="molecule type" value="Genomic_DNA"/>
</dbReference>
<name>A0A1E7EZE1_9STRA</name>
<feature type="compositionally biased region" description="Pro residues" evidence="1">
    <location>
        <begin position="302"/>
        <end position="315"/>
    </location>
</feature>
<evidence type="ECO:0000313" key="3">
    <source>
        <dbReference type="Proteomes" id="UP000095751"/>
    </source>
</evidence>
<feature type="compositionally biased region" description="Basic residues" evidence="1">
    <location>
        <begin position="328"/>
        <end position="337"/>
    </location>
</feature>
<feature type="compositionally biased region" description="Low complexity" evidence="1">
    <location>
        <begin position="466"/>
        <end position="479"/>
    </location>
</feature>
<feature type="region of interest" description="Disordered" evidence="1">
    <location>
        <begin position="461"/>
        <end position="534"/>
    </location>
</feature>
<evidence type="ECO:0000313" key="2">
    <source>
        <dbReference type="EMBL" id="OEU11194.1"/>
    </source>
</evidence>
<proteinExistence type="predicted"/>
<keyword evidence="3" id="KW-1185">Reference proteome</keyword>
<feature type="region of interest" description="Disordered" evidence="1">
    <location>
        <begin position="230"/>
        <end position="256"/>
    </location>
</feature>
<feature type="compositionally biased region" description="Polar residues" evidence="1">
    <location>
        <begin position="19"/>
        <end position="32"/>
    </location>
</feature>
<feature type="region of interest" description="Disordered" evidence="1">
    <location>
        <begin position="292"/>
        <end position="355"/>
    </location>
</feature>
<dbReference type="AlphaFoldDB" id="A0A1E7EZE1"/>
<feature type="compositionally biased region" description="Basic residues" evidence="1">
    <location>
        <begin position="514"/>
        <end position="533"/>
    </location>
</feature>
<gene>
    <name evidence="2" type="ORF">FRACYDRAFT_246306</name>
</gene>
<dbReference type="Proteomes" id="UP000095751">
    <property type="component" value="Unassembled WGS sequence"/>
</dbReference>